<evidence type="ECO:0000313" key="9">
    <source>
        <dbReference type="EMBL" id="ADD66895.1"/>
    </source>
</evidence>
<keyword evidence="7" id="KW-1133">Transmembrane helix</keyword>
<dbReference type="KEGG" id="dap:Dacet_0089"/>
<name>D4H1E7_DENA2</name>
<keyword evidence="4" id="KW-0249">Electron transport</keyword>
<dbReference type="Proteomes" id="UP000002012">
    <property type="component" value="Chromosome"/>
</dbReference>
<dbReference type="HOGENOM" id="CLU_066585_0_1_0"/>
<gene>
    <name evidence="9" type="ordered locus">Dacet_0089</name>
</gene>
<keyword evidence="2" id="KW-0004">4Fe-4S</keyword>
<dbReference type="PaxDb" id="522772-Dacet_0089"/>
<dbReference type="PANTHER" id="PTHR30176:SF3">
    <property type="entry name" value="FERREDOXIN-TYPE PROTEIN NAPH"/>
    <property type="match status" value="1"/>
</dbReference>
<dbReference type="GO" id="GO:0051539">
    <property type="term" value="F:4 iron, 4 sulfur cluster binding"/>
    <property type="evidence" value="ECO:0007669"/>
    <property type="project" value="UniProtKB-KW"/>
</dbReference>
<dbReference type="OrthoDB" id="9811700at2"/>
<proteinExistence type="predicted"/>
<dbReference type="InterPro" id="IPR017896">
    <property type="entry name" value="4Fe4S_Fe-S-bd"/>
</dbReference>
<dbReference type="RefSeq" id="WP_013009443.1">
    <property type="nucleotide sequence ID" value="NC_013943.1"/>
</dbReference>
<dbReference type="Pfam" id="PF13237">
    <property type="entry name" value="Fer4_10"/>
    <property type="match status" value="1"/>
</dbReference>
<dbReference type="PROSITE" id="PS00198">
    <property type="entry name" value="4FE4S_FER_1"/>
    <property type="match status" value="2"/>
</dbReference>
<evidence type="ECO:0000256" key="5">
    <source>
        <dbReference type="ARBA" id="ARBA00023004"/>
    </source>
</evidence>
<dbReference type="PROSITE" id="PS51379">
    <property type="entry name" value="4FE4S_FER_2"/>
    <property type="match status" value="1"/>
</dbReference>
<evidence type="ECO:0000256" key="6">
    <source>
        <dbReference type="ARBA" id="ARBA00023014"/>
    </source>
</evidence>
<dbReference type="AlphaFoldDB" id="D4H1E7"/>
<dbReference type="GO" id="GO:0046872">
    <property type="term" value="F:metal ion binding"/>
    <property type="evidence" value="ECO:0007669"/>
    <property type="project" value="UniProtKB-KW"/>
</dbReference>
<feature type="transmembrane region" description="Helical" evidence="7">
    <location>
        <begin position="160"/>
        <end position="179"/>
    </location>
</feature>
<evidence type="ECO:0000256" key="3">
    <source>
        <dbReference type="ARBA" id="ARBA00022723"/>
    </source>
</evidence>
<keyword evidence="7" id="KW-0472">Membrane</keyword>
<dbReference type="SUPFAM" id="SSF54862">
    <property type="entry name" value="4Fe-4S ferredoxins"/>
    <property type="match status" value="1"/>
</dbReference>
<keyword evidence="5" id="KW-0408">Iron</keyword>
<keyword evidence="10" id="KW-1185">Reference proteome</keyword>
<protein>
    <submittedName>
        <fullName evidence="9">NapH</fullName>
    </submittedName>
</protein>
<dbReference type="GO" id="GO:0005886">
    <property type="term" value="C:plasma membrane"/>
    <property type="evidence" value="ECO:0007669"/>
    <property type="project" value="TreeGrafter"/>
</dbReference>
<accession>D4H1E7</accession>
<dbReference type="EMBL" id="CP001968">
    <property type="protein sequence ID" value="ADD66895.1"/>
    <property type="molecule type" value="Genomic_DNA"/>
</dbReference>
<dbReference type="InterPro" id="IPR017900">
    <property type="entry name" value="4Fe4S_Fe_S_CS"/>
</dbReference>
<sequence length="266" mass="30241">MKIKTLRHTAQTATLIAIFVIPFMNVWELYFIKGTFYSMDIGDAAIADPLAVFQSMLASRIINIHMLASVVIPIALMILLGRVWCSWFCPYYFFTEWVEFCKKKLGLKLRKPSYSAAYPSKASRFRFIFLLIGFLVMAVIGVPVLNLISAPGIISSQALVVVKFGYVTFELLIVFVILFLELFYYRYWCRLFCPTGTFLSLFRNKHGMTVRKVTDTCSMCGSCIKACPAVINPMTEGGSLHCHNCGDCIDICPDNKKRDTLKFTFR</sequence>
<dbReference type="Pfam" id="PF12801">
    <property type="entry name" value="Fer4_5"/>
    <property type="match status" value="2"/>
</dbReference>
<keyword evidence="1" id="KW-0813">Transport</keyword>
<dbReference type="PANTHER" id="PTHR30176">
    <property type="entry name" value="FERREDOXIN-TYPE PROTEIN NAPH"/>
    <property type="match status" value="1"/>
</dbReference>
<feature type="domain" description="4Fe-4S ferredoxin-type" evidence="8">
    <location>
        <begin position="208"/>
        <end position="237"/>
    </location>
</feature>
<keyword evidence="3" id="KW-0479">Metal-binding</keyword>
<evidence type="ECO:0000256" key="2">
    <source>
        <dbReference type="ARBA" id="ARBA00022485"/>
    </source>
</evidence>
<reference evidence="9 10" key="1">
    <citation type="journal article" date="2010" name="Stand. Genomic Sci.">
        <title>Complete genome sequence of Denitrovibrio acetiphilus type strain (N2460).</title>
        <authorList>
            <person name="Kiss H."/>
            <person name="Lang E."/>
            <person name="Lapidus A."/>
            <person name="Copeland A."/>
            <person name="Nolan M."/>
            <person name="Glavina Del Rio T."/>
            <person name="Chen F."/>
            <person name="Lucas S."/>
            <person name="Tice H."/>
            <person name="Cheng J.F."/>
            <person name="Han C."/>
            <person name="Goodwin L."/>
            <person name="Pitluck S."/>
            <person name="Liolios K."/>
            <person name="Pati A."/>
            <person name="Ivanova N."/>
            <person name="Mavromatis K."/>
            <person name="Chen A."/>
            <person name="Palaniappan K."/>
            <person name="Land M."/>
            <person name="Hauser L."/>
            <person name="Chang Y.J."/>
            <person name="Jeffries C.D."/>
            <person name="Detter J.C."/>
            <person name="Brettin T."/>
            <person name="Spring S."/>
            <person name="Rohde M."/>
            <person name="Goker M."/>
            <person name="Woyke T."/>
            <person name="Bristow J."/>
            <person name="Eisen J.A."/>
            <person name="Markowitz V."/>
            <person name="Hugenholtz P."/>
            <person name="Kyrpides N.C."/>
            <person name="Klenk H.P."/>
        </authorList>
    </citation>
    <scope>NUCLEOTIDE SEQUENCE [LARGE SCALE GENOMIC DNA]</scope>
    <source>
        <strain evidence="10">DSM 12809 / NBRC 114555 / N2460</strain>
    </source>
</reference>
<dbReference type="eggNOG" id="COG0348">
    <property type="taxonomic scope" value="Bacteria"/>
</dbReference>
<dbReference type="InParanoid" id="D4H1E7"/>
<keyword evidence="7" id="KW-0812">Transmembrane</keyword>
<organism evidence="9 10">
    <name type="scientific">Denitrovibrio acetiphilus (strain DSM 12809 / NBRC 114555 / N2460)</name>
    <dbReference type="NCBI Taxonomy" id="522772"/>
    <lineage>
        <taxon>Bacteria</taxon>
        <taxon>Pseudomonadati</taxon>
        <taxon>Deferribacterota</taxon>
        <taxon>Deferribacteres</taxon>
        <taxon>Deferribacterales</taxon>
        <taxon>Geovibrionaceae</taxon>
        <taxon>Denitrovibrio</taxon>
    </lineage>
</organism>
<evidence type="ECO:0000256" key="7">
    <source>
        <dbReference type="SAM" id="Phobius"/>
    </source>
</evidence>
<feature type="transmembrane region" description="Helical" evidence="7">
    <location>
        <begin position="70"/>
        <end position="94"/>
    </location>
</feature>
<feature type="transmembrane region" description="Helical" evidence="7">
    <location>
        <begin position="127"/>
        <end position="148"/>
    </location>
</feature>
<dbReference type="InterPro" id="IPR051684">
    <property type="entry name" value="Electron_Trans/Redox"/>
</dbReference>
<evidence type="ECO:0000256" key="1">
    <source>
        <dbReference type="ARBA" id="ARBA00022448"/>
    </source>
</evidence>
<feature type="transmembrane region" description="Helical" evidence="7">
    <location>
        <begin position="12"/>
        <end position="32"/>
    </location>
</feature>
<evidence type="ECO:0000259" key="8">
    <source>
        <dbReference type="PROSITE" id="PS51379"/>
    </source>
</evidence>
<dbReference type="STRING" id="522772.Dacet_0089"/>
<keyword evidence="6" id="KW-0411">Iron-sulfur</keyword>
<evidence type="ECO:0000313" key="10">
    <source>
        <dbReference type="Proteomes" id="UP000002012"/>
    </source>
</evidence>
<evidence type="ECO:0000256" key="4">
    <source>
        <dbReference type="ARBA" id="ARBA00022982"/>
    </source>
</evidence>